<name>A0ABQ7UJJ8_SOLTU</name>
<dbReference type="InterPro" id="IPR036291">
    <property type="entry name" value="NAD(P)-bd_dom_sf"/>
</dbReference>
<keyword evidence="3" id="KW-0521">NADP</keyword>
<evidence type="ECO:0000256" key="5">
    <source>
        <dbReference type="ARBA" id="ARBA00023002"/>
    </source>
</evidence>
<dbReference type="Pfam" id="PF00106">
    <property type="entry name" value="adh_short"/>
    <property type="match status" value="1"/>
</dbReference>
<dbReference type="Proteomes" id="UP000826656">
    <property type="component" value="Unassembled WGS sequence"/>
</dbReference>
<sequence>MGKFLTVMTHLHTLAGPSVMLLYPLYASVVAIESTSKLDDEQWLAYWILYSFLTLMEMLLQPMLQWIPIWYDLKLAMVAWLVLPQFRGAAFIYEKFVREKLITKYGARYFRDKSSPPKCVLSILGTLFSEDVAGKVVIITGASSGIGEYLAYEYAKRGACLTLAARRDRSLNEVAEGARELGSPDVITIQADVSKAEDCTRIVDQTMSHFGRLDHLVNNAGVHAIALFEDTEDVTDFKSVMDINFWGSVYMTRFAIPYLRYSGGRIIVLSSSASWLPVPRSSFYNASKAAVSQFFETLRIELGQDIKITLVTPGFVESELTQGKYIGKGGDVEVDQGMRDVFIGATPVAKVESCAKTIVNSACRGERYVTIPAWFRVSYLWKVFAPEVLEWMYRLMHLTGTSPEDALSKKVVDYTGAQNVLYPETIRTGETKTD</sequence>
<evidence type="ECO:0000256" key="6">
    <source>
        <dbReference type="RuleBase" id="RU000363"/>
    </source>
</evidence>
<dbReference type="InterPro" id="IPR004345">
    <property type="entry name" value="TB2_DP1_HVA22"/>
</dbReference>
<evidence type="ECO:0000256" key="1">
    <source>
        <dbReference type="ARBA" id="ARBA00004606"/>
    </source>
</evidence>
<keyword evidence="7" id="KW-0812">Transmembrane</keyword>
<protein>
    <recommendedName>
        <fullName evidence="10">Steroleosin</fullName>
    </recommendedName>
</protein>
<dbReference type="Pfam" id="PF03134">
    <property type="entry name" value="TB2_DP1_HVA22"/>
    <property type="match status" value="1"/>
</dbReference>
<dbReference type="EMBL" id="JAIVGD010000019">
    <property type="protein sequence ID" value="KAH0749789.1"/>
    <property type="molecule type" value="Genomic_DNA"/>
</dbReference>
<dbReference type="PRINTS" id="PR00080">
    <property type="entry name" value="SDRFAMILY"/>
</dbReference>
<keyword evidence="9" id="KW-1185">Reference proteome</keyword>
<dbReference type="PANTHER" id="PTHR43391:SF67">
    <property type="entry name" value="STEROLEOSIN"/>
    <property type="match status" value="1"/>
</dbReference>
<evidence type="ECO:0008006" key="10">
    <source>
        <dbReference type="Google" id="ProtNLM"/>
    </source>
</evidence>
<dbReference type="InterPro" id="IPR020904">
    <property type="entry name" value="Sc_DH/Rdtase_CS"/>
</dbReference>
<reference evidence="8 9" key="1">
    <citation type="journal article" date="2021" name="bioRxiv">
        <title>Chromosome-scale and haplotype-resolved genome assembly of a tetraploid potato cultivar.</title>
        <authorList>
            <person name="Sun H."/>
            <person name="Jiao W.-B."/>
            <person name="Krause K."/>
            <person name="Campoy J.A."/>
            <person name="Goel M."/>
            <person name="Folz-Donahue K."/>
            <person name="Kukat C."/>
            <person name="Huettel B."/>
            <person name="Schneeberger K."/>
        </authorList>
    </citation>
    <scope>NUCLEOTIDE SEQUENCE [LARGE SCALE GENOMIC DNA]</scope>
    <source>
        <strain evidence="8">SolTubOtavaFocal</strain>
        <tissue evidence="8">Leaves</tissue>
    </source>
</reference>
<evidence type="ECO:0000313" key="9">
    <source>
        <dbReference type="Proteomes" id="UP000826656"/>
    </source>
</evidence>
<keyword evidence="4" id="KW-0735">Signal-anchor</keyword>
<keyword evidence="7" id="KW-0472">Membrane</keyword>
<evidence type="ECO:0000256" key="4">
    <source>
        <dbReference type="ARBA" id="ARBA00022968"/>
    </source>
</evidence>
<dbReference type="PROSITE" id="PS00061">
    <property type="entry name" value="ADH_SHORT"/>
    <property type="match status" value="1"/>
</dbReference>
<evidence type="ECO:0000256" key="3">
    <source>
        <dbReference type="ARBA" id="ARBA00022857"/>
    </source>
</evidence>
<dbReference type="InterPro" id="IPR002347">
    <property type="entry name" value="SDR_fam"/>
</dbReference>
<proteinExistence type="inferred from homology"/>
<dbReference type="PRINTS" id="PR00081">
    <property type="entry name" value="GDHRDH"/>
</dbReference>
<evidence type="ECO:0000256" key="2">
    <source>
        <dbReference type="ARBA" id="ARBA00006484"/>
    </source>
</evidence>
<dbReference type="Gene3D" id="3.40.50.720">
    <property type="entry name" value="NAD(P)-binding Rossmann-like Domain"/>
    <property type="match status" value="1"/>
</dbReference>
<accession>A0ABQ7UJJ8</accession>
<dbReference type="PANTHER" id="PTHR43391">
    <property type="entry name" value="RETINOL DEHYDROGENASE-RELATED"/>
    <property type="match status" value="1"/>
</dbReference>
<organism evidence="8 9">
    <name type="scientific">Solanum tuberosum</name>
    <name type="common">Potato</name>
    <dbReference type="NCBI Taxonomy" id="4113"/>
    <lineage>
        <taxon>Eukaryota</taxon>
        <taxon>Viridiplantae</taxon>
        <taxon>Streptophyta</taxon>
        <taxon>Embryophyta</taxon>
        <taxon>Tracheophyta</taxon>
        <taxon>Spermatophyta</taxon>
        <taxon>Magnoliopsida</taxon>
        <taxon>eudicotyledons</taxon>
        <taxon>Gunneridae</taxon>
        <taxon>Pentapetalae</taxon>
        <taxon>asterids</taxon>
        <taxon>lamiids</taxon>
        <taxon>Solanales</taxon>
        <taxon>Solanaceae</taxon>
        <taxon>Solanoideae</taxon>
        <taxon>Solaneae</taxon>
        <taxon>Solanum</taxon>
    </lineage>
</organism>
<evidence type="ECO:0000313" key="8">
    <source>
        <dbReference type="EMBL" id="KAH0749789.1"/>
    </source>
</evidence>
<dbReference type="NCBIfam" id="NF004825">
    <property type="entry name" value="PRK06181.1"/>
    <property type="match status" value="1"/>
</dbReference>
<gene>
    <name evidence="8" type="ORF">KY290_029021</name>
</gene>
<keyword evidence="7" id="KW-1133">Transmembrane helix</keyword>
<comment type="subcellular location">
    <subcellularLocation>
        <location evidence="1">Membrane</location>
        <topology evidence="1">Single-pass type II membrane protein</topology>
    </subcellularLocation>
</comment>
<comment type="similarity">
    <text evidence="2 6">Belongs to the short-chain dehydrogenases/reductases (SDR) family.</text>
</comment>
<keyword evidence="5" id="KW-0560">Oxidoreductase</keyword>
<dbReference type="SUPFAM" id="SSF51735">
    <property type="entry name" value="NAD(P)-binding Rossmann-fold domains"/>
    <property type="match status" value="1"/>
</dbReference>
<comment type="caution">
    <text evidence="8">The sequence shown here is derived from an EMBL/GenBank/DDBJ whole genome shotgun (WGS) entry which is preliminary data.</text>
</comment>
<evidence type="ECO:0000256" key="7">
    <source>
        <dbReference type="SAM" id="Phobius"/>
    </source>
</evidence>
<feature type="transmembrane region" description="Helical" evidence="7">
    <location>
        <begin position="43"/>
        <end position="60"/>
    </location>
</feature>